<keyword evidence="6" id="KW-0106">Calcium</keyword>
<dbReference type="SMART" id="SM00710">
    <property type="entry name" value="PbH1"/>
    <property type="match status" value="5"/>
</dbReference>
<dbReference type="InterPro" id="IPR008965">
    <property type="entry name" value="CBM2/CBM3_carb-bd_dom_sf"/>
</dbReference>
<organism evidence="12 13">
    <name type="scientific">[Clostridium] polysaccharolyticum</name>
    <dbReference type="NCBI Taxonomy" id="29364"/>
    <lineage>
        <taxon>Bacteria</taxon>
        <taxon>Bacillati</taxon>
        <taxon>Bacillota</taxon>
        <taxon>Clostridia</taxon>
        <taxon>Lachnospirales</taxon>
        <taxon>Lachnospiraceae</taxon>
    </lineage>
</organism>
<evidence type="ECO:0000256" key="1">
    <source>
        <dbReference type="ARBA" id="ARBA00001913"/>
    </source>
</evidence>
<keyword evidence="13" id="KW-1185">Reference proteome</keyword>
<evidence type="ECO:0000259" key="11">
    <source>
        <dbReference type="PROSITE" id="PS51173"/>
    </source>
</evidence>
<feature type="compositionally biased region" description="Polar residues" evidence="9">
    <location>
        <begin position="175"/>
        <end position="185"/>
    </location>
</feature>
<dbReference type="InterPro" id="IPR052052">
    <property type="entry name" value="Polysaccharide_Lyase_9"/>
</dbReference>
<dbReference type="OrthoDB" id="8660908at2"/>
<dbReference type="EMBL" id="FOHN01000003">
    <property type="protein sequence ID" value="SES79817.1"/>
    <property type="molecule type" value="Genomic_DNA"/>
</dbReference>
<proteinExistence type="inferred from homology"/>
<evidence type="ECO:0000256" key="2">
    <source>
        <dbReference type="ARBA" id="ARBA00004613"/>
    </source>
</evidence>
<evidence type="ECO:0000313" key="12">
    <source>
        <dbReference type="EMBL" id="SES79817.1"/>
    </source>
</evidence>
<feature type="chain" id="PRO_5039142864" evidence="10">
    <location>
        <begin position="28"/>
        <end position="761"/>
    </location>
</feature>
<dbReference type="GO" id="GO:0016837">
    <property type="term" value="F:carbon-oxygen lyase activity, acting on polysaccharides"/>
    <property type="evidence" value="ECO:0007669"/>
    <property type="project" value="TreeGrafter"/>
</dbReference>
<dbReference type="PANTHER" id="PTHR40088:SF1">
    <property type="entry name" value="PECTATE LYASE PEL9"/>
    <property type="match status" value="1"/>
</dbReference>
<evidence type="ECO:0000256" key="6">
    <source>
        <dbReference type="ARBA" id="ARBA00022837"/>
    </source>
</evidence>
<evidence type="ECO:0000256" key="5">
    <source>
        <dbReference type="ARBA" id="ARBA00022729"/>
    </source>
</evidence>
<comment type="subcellular location">
    <subcellularLocation>
        <location evidence="2">Secreted</location>
    </subcellularLocation>
</comment>
<dbReference type="InterPro" id="IPR039448">
    <property type="entry name" value="Beta_helix"/>
</dbReference>
<dbReference type="GO" id="GO:0030247">
    <property type="term" value="F:polysaccharide binding"/>
    <property type="evidence" value="ECO:0007669"/>
    <property type="project" value="UniProtKB-UniRule"/>
</dbReference>
<dbReference type="GO" id="GO:0005576">
    <property type="term" value="C:extracellular region"/>
    <property type="evidence" value="ECO:0007669"/>
    <property type="project" value="UniProtKB-SubCell"/>
</dbReference>
<feature type="signal peptide" evidence="10">
    <location>
        <begin position="1"/>
        <end position="27"/>
    </location>
</feature>
<evidence type="ECO:0000256" key="3">
    <source>
        <dbReference type="ARBA" id="ARBA00022525"/>
    </source>
</evidence>
<dbReference type="SUPFAM" id="SSF49384">
    <property type="entry name" value="Carbohydrate-binding domain"/>
    <property type="match status" value="1"/>
</dbReference>
<dbReference type="GO" id="GO:0046872">
    <property type="term" value="F:metal ion binding"/>
    <property type="evidence" value="ECO:0007669"/>
    <property type="project" value="UniProtKB-KW"/>
</dbReference>
<dbReference type="InterPro" id="IPR011050">
    <property type="entry name" value="Pectin_lyase_fold/virulence"/>
</dbReference>
<comment type="cofactor">
    <cofactor evidence="1">
        <name>Ca(2+)</name>
        <dbReference type="ChEBI" id="CHEBI:29108"/>
    </cofactor>
</comment>
<gene>
    <name evidence="12" type="ORF">SAMN04487772_103156</name>
</gene>
<protein>
    <submittedName>
        <fullName evidence="12">Cellulose binding domain-containing protein</fullName>
    </submittedName>
</protein>
<dbReference type="SMART" id="SM00637">
    <property type="entry name" value="CBD_II"/>
    <property type="match status" value="1"/>
</dbReference>
<evidence type="ECO:0000256" key="10">
    <source>
        <dbReference type="SAM" id="SignalP"/>
    </source>
</evidence>
<dbReference type="InterPro" id="IPR001919">
    <property type="entry name" value="CBD2"/>
</dbReference>
<dbReference type="InterPro" id="IPR006626">
    <property type="entry name" value="PbH1"/>
</dbReference>
<feature type="domain" description="CBM2" evidence="11">
    <location>
        <begin position="25"/>
        <end position="152"/>
    </location>
</feature>
<sequence>MCAKLVKRRLALLLAFVLVITMYIPSAKTSTVKAASQNGDFAVEGSGSSWGASFGYSVTITNQMGQAADSWKLIVDAPDMEITSIWCAKASVSGSQVTFTPEDWNQAIAADASVSFGFSANGTMPSMASYKVVYRKNGTEYTYISGTVASSAPVVTSAAPASIKPSQEPVKTDIPQVTSNPSGNSSFELNVSNSIAEGTYSSDFTVNGFTFIAGGSSWVVDSSNKTCNGVSYTRRAKSGGKGTTTKRAVAFDAKDAGTLVVHAMSGGSTNRNLTLNYNGNDIQSNVTVPSTVTESVFALPGAGHYVLYPSDDNVGIYYLKVTGGSYAVPSQAATQAPSKTPAPAPSQNANPVSGDIFVAPNANGSGTQSSPMSFTKALTSIQPGKTIYCLAGTYSYSQQITILYGNNGLQGKYKSIVAYNGANVVFDFSKEAYGDTASNARGIQLEGNYWRLYGLKIIGAADNGMMLSGNYNLIENCQFDGNRDTGLQVSRRNSSLSSMSDWPSYNTIKNCTSCNNMDPATGENADGFAAKLTCGPGNVFDGCIAYNNVDDGWDCYAKSATGPIGVLTIKNCIAFRNGETARGVMTPNSDGNGFKLGGSGVGTPHIVTNCISFENKNHGFTDNNNPTSLSIKNCTSFNNSRADGKKANFQMDRAGSGATYANLLSCSTNTIGSDKFKGTISNSVYYNSSKYYKVTGAAAISNNKVGTIVNAPSASDFESVNTPVLGTDVHKTWRNSDGSIKLGSFLKVKSSSAFYGMGAKF</sequence>
<dbReference type="AlphaFoldDB" id="A0A1H9ZE37"/>
<keyword evidence="4" id="KW-0479">Metal-binding</keyword>
<dbReference type="Pfam" id="PF00553">
    <property type="entry name" value="CBM_2"/>
    <property type="match status" value="1"/>
</dbReference>
<dbReference type="GO" id="GO:0005975">
    <property type="term" value="P:carbohydrate metabolic process"/>
    <property type="evidence" value="ECO:0007669"/>
    <property type="project" value="InterPro"/>
</dbReference>
<dbReference type="Gene3D" id="2.60.40.290">
    <property type="match status" value="1"/>
</dbReference>
<name>A0A1H9ZE37_9FIRM</name>
<evidence type="ECO:0000256" key="9">
    <source>
        <dbReference type="SAM" id="MobiDB-lite"/>
    </source>
</evidence>
<evidence type="ECO:0000256" key="4">
    <source>
        <dbReference type="ARBA" id="ARBA00022723"/>
    </source>
</evidence>
<keyword evidence="5 10" id="KW-0732">Signal</keyword>
<evidence type="ECO:0000256" key="7">
    <source>
        <dbReference type="ARBA" id="ARBA00023239"/>
    </source>
</evidence>
<dbReference type="Proteomes" id="UP000199800">
    <property type="component" value="Unassembled WGS sequence"/>
</dbReference>
<evidence type="ECO:0000256" key="8">
    <source>
        <dbReference type="ARBA" id="ARBA00038263"/>
    </source>
</evidence>
<keyword evidence="3" id="KW-0964">Secreted</keyword>
<dbReference type="Gene3D" id="2.160.20.10">
    <property type="entry name" value="Single-stranded right-handed beta-helix, Pectin lyase-like"/>
    <property type="match status" value="1"/>
</dbReference>
<dbReference type="STRING" id="29364.SAMN04487772_103156"/>
<dbReference type="SUPFAM" id="SSF51126">
    <property type="entry name" value="Pectin lyase-like"/>
    <property type="match status" value="1"/>
</dbReference>
<dbReference type="Pfam" id="PF13229">
    <property type="entry name" value="Beta_helix"/>
    <property type="match status" value="1"/>
</dbReference>
<feature type="region of interest" description="Disordered" evidence="9">
    <location>
        <begin position="332"/>
        <end position="355"/>
    </location>
</feature>
<evidence type="ECO:0000313" key="13">
    <source>
        <dbReference type="Proteomes" id="UP000199800"/>
    </source>
</evidence>
<accession>A0A1H9ZE37</accession>
<feature type="region of interest" description="Disordered" evidence="9">
    <location>
        <begin position="164"/>
        <end position="185"/>
    </location>
</feature>
<dbReference type="InterPro" id="IPR012334">
    <property type="entry name" value="Pectin_lyas_fold"/>
</dbReference>
<keyword evidence="7" id="KW-0456">Lyase</keyword>
<dbReference type="RefSeq" id="WP_092476364.1">
    <property type="nucleotide sequence ID" value="NZ_FOHN01000003.1"/>
</dbReference>
<dbReference type="InterPro" id="IPR012291">
    <property type="entry name" value="CBM2_carb-bd_dom_sf"/>
</dbReference>
<reference evidence="12 13" key="1">
    <citation type="submission" date="2016-10" db="EMBL/GenBank/DDBJ databases">
        <authorList>
            <person name="de Groot N.N."/>
        </authorList>
    </citation>
    <scope>NUCLEOTIDE SEQUENCE [LARGE SCALE GENOMIC DNA]</scope>
    <source>
        <strain evidence="12 13">DSM 1801</strain>
    </source>
</reference>
<dbReference type="PANTHER" id="PTHR40088">
    <property type="entry name" value="PECTATE LYASE (EUROFUNG)"/>
    <property type="match status" value="1"/>
</dbReference>
<dbReference type="PROSITE" id="PS51173">
    <property type="entry name" value="CBM2"/>
    <property type="match status" value="1"/>
</dbReference>
<dbReference type="GO" id="GO:0004553">
    <property type="term" value="F:hydrolase activity, hydrolyzing O-glycosyl compounds"/>
    <property type="evidence" value="ECO:0007669"/>
    <property type="project" value="InterPro"/>
</dbReference>
<comment type="similarity">
    <text evidence="8">Belongs to the polysaccharide lyase 9 family.</text>
</comment>